<proteinExistence type="predicted"/>
<evidence type="ECO:0000313" key="2">
    <source>
        <dbReference type="EMBL" id="KAH3818456.1"/>
    </source>
</evidence>
<keyword evidence="3" id="KW-1185">Reference proteome</keyword>
<reference evidence="2" key="1">
    <citation type="journal article" date="2019" name="bioRxiv">
        <title>The Genome of the Zebra Mussel, Dreissena polymorpha: A Resource for Invasive Species Research.</title>
        <authorList>
            <person name="McCartney M.A."/>
            <person name="Auch B."/>
            <person name="Kono T."/>
            <person name="Mallez S."/>
            <person name="Zhang Y."/>
            <person name="Obille A."/>
            <person name="Becker A."/>
            <person name="Abrahante J.E."/>
            <person name="Garbe J."/>
            <person name="Badalamenti J.P."/>
            <person name="Herman A."/>
            <person name="Mangelson H."/>
            <person name="Liachko I."/>
            <person name="Sullivan S."/>
            <person name="Sone E.D."/>
            <person name="Koren S."/>
            <person name="Silverstein K.A.T."/>
            <person name="Beckman K.B."/>
            <person name="Gohl D.M."/>
        </authorList>
    </citation>
    <scope>NUCLEOTIDE SEQUENCE</scope>
    <source>
        <strain evidence="2">Duluth1</strain>
        <tissue evidence="2">Whole animal</tissue>
    </source>
</reference>
<dbReference type="Proteomes" id="UP000828390">
    <property type="component" value="Unassembled WGS sequence"/>
</dbReference>
<dbReference type="AlphaFoldDB" id="A0A9D4GN56"/>
<evidence type="ECO:0008006" key="4">
    <source>
        <dbReference type="Google" id="ProtNLM"/>
    </source>
</evidence>
<organism evidence="2 3">
    <name type="scientific">Dreissena polymorpha</name>
    <name type="common">Zebra mussel</name>
    <name type="synonym">Mytilus polymorpha</name>
    <dbReference type="NCBI Taxonomy" id="45954"/>
    <lineage>
        <taxon>Eukaryota</taxon>
        <taxon>Metazoa</taxon>
        <taxon>Spiralia</taxon>
        <taxon>Lophotrochozoa</taxon>
        <taxon>Mollusca</taxon>
        <taxon>Bivalvia</taxon>
        <taxon>Autobranchia</taxon>
        <taxon>Heteroconchia</taxon>
        <taxon>Euheterodonta</taxon>
        <taxon>Imparidentia</taxon>
        <taxon>Neoheterodontei</taxon>
        <taxon>Myida</taxon>
        <taxon>Dreissenoidea</taxon>
        <taxon>Dreissenidae</taxon>
        <taxon>Dreissena</taxon>
    </lineage>
</organism>
<comment type="caution">
    <text evidence="2">The sequence shown here is derived from an EMBL/GenBank/DDBJ whole genome shotgun (WGS) entry which is preliminary data.</text>
</comment>
<sequence>MDYKHRPLYCRPCAWIVGIILVLKFSHIYATTNSVVLYNPITMSAGDRATYYCSTFGSGPDPSVAWKMTDITPTTGR</sequence>
<feature type="transmembrane region" description="Helical" evidence="1">
    <location>
        <begin position="12"/>
        <end position="30"/>
    </location>
</feature>
<keyword evidence="1" id="KW-0472">Membrane</keyword>
<reference evidence="2" key="2">
    <citation type="submission" date="2020-11" db="EMBL/GenBank/DDBJ databases">
        <authorList>
            <person name="McCartney M.A."/>
            <person name="Auch B."/>
            <person name="Kono T."/>
            <person name="Mallez S."/>
            <person name="Becker A."/>
            <person name="Gohl D.M."/>
            <person name="Silverstein K.A.T."/>
            <person name="Koren S."/>
            <person name="Bechman K.B."/>
            <person name="Herman A."/>
            <person name="Abrahante J.E."/>
            <person name="Garbe J."/>
        </authorList>
    </citation>
    <scope>NUCLEOTIDE SEQUENCE</scope>
    <source>
        <strain evidence="2">Duluth1</strain>
        <tissue evidence="2">Whole animal</tissue>
    </source>
</reference>
<keyword evidence="1" id="KW-0812">Transmembrane</keyword>
<keyword evidence="1" id="KW-1133">Transmembrane helix</keyword>
<name>A0A9D4GN56_DREPO</name>
<dbReference type="EMBL" id="JAIWYP010000005">
    <property type="protein sequence ID" value="KAH3818456.1"/>
    <property type="molecule type" value="Genomic_DNA"/>
</dbReference>
<evidence type="ECO:0000313" key="3">
    <source>
        <dbReference type="Proteomes" id="UP000828390"/>
    </source>
</evidence>
<accession>A0A9D4GN56</accession>
<gene>
    <name evidence="2" type="ORF">DPMN_120177</name>
</gene>
<protein>
    <recommendedName>
        <fullName evidence="4">Ig-like domain-containing protein</fullName>
    </recommendedName>
</protein>
<evidence type="ECO:0000256" key="1">
    <source>
        <dbReference type="SAM" id="Phobius"/>
    </source>
</evidence>